<proteinExistence type="predicted"/>
<evidence type="ECO:0000256" key="1">
    <source>
        <dbReference type="SAM" id="MobiDB-lite"/>
    </source>
</evidence>
<reference evidence="2" key="1">
    <citation type="submission" date="2020-03" db="EMBL/GenBank/DDBJ databases">
        <title>Studies in the Genomics of Life Span.</title>
        <authorList>
            <person name="Glass D."/>
        </authorList>
    </citation>
    <scope>NUCLEOTIDE SEQUENCE</scope>
    <source>
        <strain evidence="2">SUZIE</strain>
        <tissue evidence="2">Muscle</tissue>
    </source>
</reference>
<feature type="compositionally biased region" description="Basic residues" evidence="1">
    <location>
        <begin position="1"/>
        <end position="10"/>
    </location>
</feature>
<feature type="region of interest" description="Disordered" evidence="1">
    <location>
        <begin position="1"/>
        <end position="95"/>
    </location>
</feature>
<feature type="compositionally biased region" description="Basic and acidic residues" evidence="1">
    <location>
        <begin position="38"/>
        <end position="55"/>
    </location>
</feature>
<protein>
    <submittedName>
        <fullName evidence="2">Threonine-protein phosphatase 2A 56 kDa regulatory subunit delta isoform</fullName>
    </submittedName>
</protein>
<dbReference type="Proteomes" id="UP001166674">
    <property type="component" value="Unassembled WGS sequence"/>
</dbReference>
<evidence type="ECO:0000313" key="3">
    <source>
        <dbReference type="Proteomes" id="UP001166674"/>
    </source>
</evidence>
<dbReference type="AlphaFoldDB" id="A0AA41MDZ7"/>
<keyword evidence="3" id="KW-1185">Reference proteome</keyword>
<accession>A0AA41MDZ7</accession>
<comment type="caution">
    <text evidence="2">The sequence shown here is derived from an EMBL/GenBank/DDBJ whole genome shotgun (WGS) entry which is preliminary data.</text>
</comment>
<gene>
    <name evidence="2" type="ORF">SUZIE_106745</name>
</gene>
<name>A0AA41MDZ7_SCICA</name>
<evidence type="ECO:0000313" key="2">
    <source>
        <dbReference type="EMBL" id="MBZ3870199.1"/>
    </source>
</evidence>
<sequence length="95" mass="10712">MTNPRRRRLVVRQVCKSSSQLEAQTPLDPGAARRRWRRDAERAECGRAKPEPERGRRSRAGSGGAEMPYKLKKEKDSREQPLAPLAGSTSNPCRI</sequence>
<feature type="compositionally biased region" description="Basic and acidic residues" evidence="1">
    <location>
        <begin position="69"/>
        <end position="79"/>
    </location>
</feature>
<dbReference type="EMBL" id="JAATJV010145630">
    <property type="protein sequence ID" value="MBZ3870199.1"/>
    <property type="molecule type" value="Genomic_DNA"/>
</dbReference>
<organism evidence="2 3">
    <name type="scientific">Sciurus carolinensis</name>
    <name type="common">Eastern gray squirrel</name>
    <dbReference type="NCBI Taxonomy" id="30640"/>
    <lineage>
        <taxon>Eukaryota</taxon>
        <taxon>Metazoa</taxon>
        <taxon>Chordata</taxon>
        <taxon>Craniata</taxon>
        <taxon>Vertebrata</taxon>
        <taxon>Euteleostomi</taxon>
        <taxon>Mammalia</taxon>
        <taxon>Eutheria</taxon>
        <taxon>Euarchontoglires</taxon>
        <taxon>Glires</taxon>
        <taxon>Rodentia</taxon>
        <taxon>Sciuromorpha</taxon>
        <taxon>Sciuridae</taxon>
        <taxon>Sciurinae</taxon>
        <taxon>Sciurini</taxon>
        <taxon>Sciurus</taxon>
    </lineage>
</organism>